<evidence type="ECO:0000313" key="1">
    <source>
        <dbReference type="EMBL" id="KLV18422.1"/>
    </source>
</evidence>
<dbReference type="RefSeq" id="WP_016121729.1">
    <property type="nucleotide sequence ID" value="NZ_LDPG01000007.1"/>
</dbReference>
<name>A0A0J1HXK2_BACAN</name>
<comment type="caution">
    <text evidence="1">The sequence shown here is derived from an EMBL/GenBank/DDBJ whole genome shotgun (WGS) entry which is preliminary data.</text>
</comment>
<reference evidence="1 2" key="1">
    <citation type="submission" date="2015-05" db="EMBL/GenBank/DDBJ databases">
        <title>Whole genome sequence and identification of bacterial endophytes from Costus igneus.</title>
        <authorList>
            <person name="Lee Y.P."/>
            <person name="Gan H.M."/>
            <person name="Eng W."/>
            <person name="Wheatley M.S."/>
            <person name="Caraballo A."/>
            <person name="Polter S."/>
            <person name="Savka M.A."/>
            <person name="Hudson A.O."/>
        </authorList>
    </citation>
    <scope>NUCLEOTIDE SEQUENCE [LARGE SCALE GENOMIC DNA]</scope>
    <source>
        <strain evidence="1 2">RIT375</strain>
    </source>
</reference>
<accession>A0A0J1HXK2</accession>
<dbReference type="Proteomes" id="UP000035904">
    <property type="component" value="Unassembled WGS sequence"/>
</dbReference>
<sequence length="473" mass="55045">MLNRSKLREHALSNNLSTIAARLIVPLGMVTDIDGRIYADEEEIRKQNLMSPRCIPAAFKDLEKANCISKENGVYYNKMAVHIEEKPTQFTYVSLYKFFQKDAFKKLYKRALQFIFYILTSQLPGEWHRFAIERGYITATNNPILRYFYNFKDFLNILVSLIENGLIEVEFKLDGKTVFLTQKCENVREILEEYCELQGSRKKRTCSINKSHVIRVRIAEKLVKKEKVTSIYDPNRLATLRDLRDVANLYNHDLEQFSQSSLEKVHMAKKKLFDNFGNYGIELYRECLHSFFEEQSHRFPQLMREGKFGSTLINFYVMPVIRMTINQKLEQMKTEYLQSMDIQEIVAASEPFIKFVTEAAIVDDVINVDTIVSNYPELNPILSNNKTWEQYLQHIKHTYTNLCLHGETIEDIRARAKLYKISNPDVMRSENTTSKNLSVNPPEVDKVLPSSQSLSGELNVEAMFNSIVTNPKT</sequence>
<evidence type="ECO:0000313" key="2">
    <source>
        <dbReference type="Proteomes" id="UP000035904"/>
    </source>
</evidence>
<dbReference type="PATRIC" id="fig|1392.242.peg.5780"/>
<protein>
    <submittedName>
        <fullName evidence="1">Uncharacterized protein</fullName>
    </submittedName>
</protein>
<dbReference type="AlphaFoldDB" id="A0A0J1HXK2"/>
<gene>
    <name evidence="1" type="ORF">ABW01_13700</name>
</gene>
<dbReference type="EMBL" id="LDPG01000007">
    <property type="protein sequence ID" value="KLV18422.1"/>
    <property type="molecule type" value="Genomic_DNA"/>
</dbReference>
<proteinExistence type="predicted"/>
<organism evidence="1 2">
    <name type="scientific">Bacillus anthracis</name>
    <name type="common">anthrax bacterium</name>
    <dbReference type="NCBI Taxonomy" id="1392"/>
    <lineage>
        <taxon>Bacteria</taxon>
        <taxon>Bacillati</taxon>
        <taxon>Bacillota</taxon>
        <taxon>Bacilli</taxon>
        <taxon>Bacillales</taxon>
        <taxon>Bacillaceae</taxon>
        <taxon>Bacillus</taxon>
        <taxon>Bacillus cereus group</taxon>
    </lineage>
</organism>